<dbReference type="OrthoDB" id="181267at2"/>
<dbReference type="Gene3D" id="3.10.310.10">
    <property type="entry name" value="Diaminopimelate Epimerase, Chain A, domain 1"/>
    <property type="match status" value="2"/>
</dbReference>
<dbReference type="PANTHER" id="PTHR33442">
    <property type="entry name" value="TRANS-3-HYDROXY-L-PROLINE DEHYDRATASE"/>
    <property type="match status" value="1"/>
</dbReference>
<dbReference type="AlphaFoldDB" id="A0A1X4NQV1"/>
<dbReference type="EMBL" id="JFKC01000001">
    <property type="protein sequence ID" value="OSQ53198.1"/>
    <property type="molecule type" value="Genomic_DNA"/>
</dbReference>
<name>A0A1X4NQV1_9RHOB</name>
<dbReference type="PIRSF" id="PIRSF029792">
    <property type="entry name" value="Pro_racemase"/>
    <property type="match status" value="1"/>
</dbReference>
<comment type="similarity">
    <text evidence="1">Belongs to the proline racemase family.</text>
</comment>
<evidence type="ECO:0000313" key="2">
    <source>
        <dbReference type="EMBL" id="OSQ53198.1"/>
    </source>
</evidence>
<dbReference type="Proteomes" id="UP000193926">
    <property type="component" value="Unassembled WGS sequence"/>
</dbReference>
<organism evidence="2 3">
    <name type="scientific">Marivita geojedonensis</name>
    <dbReference type="NCBI Taxonomy" id="1123756"/>
    <lineage>
        <taxon>Bacteria</taxon>
        <taxon>Pseudomonadati</taxon>
        <taxon>Pseudomonadota</taxon>
        <taxon>Alphaproteobacteria</taxon>
        <taxon>Rhodobacterales</taxon>
        <taxon>Roseobacteraceae</taxon>
        <taxon>Marivita</taxon>
    </lineage>
</organism>
<reference evidence="2 3" key="1">
    <citation type="submission" date="2014-03" db="EMBL/GenBank/DDBJ databases">
        <title>The draft genome sequence of Marivita geojedonensis KCTC 23882.</title>
        <authorList>
            <person name="Lai Q."/>
            <person name="Shao Z."/>
        </authorList>
    </citation>
    <scope>NUCLEOTIDE SEQUENCE [LARGE SCALE GENOMIC DNA]</scope>
    <source>
        <strain evidence="2 3">DPG-138</strain>
    </source>
</reference>
<dbReference type="STRING" id="1123756.MGEO_01150"/>
<dbReference type="SUPFAM" id="SSF54506">
    <property type="entry name" value="Diaminopimelate epimerase-like"/>
    <property type="match status" value="1"/>
</dbReference>
<dbReference type="PANTHER" id="PTHR33442:SF5">
    <property type="entry name" value="BIFUNCTIONAL TRANS-3-HYDROXY-L-PROLINE DEHYDRATASE_2-EPIMERASE"/>
    <property type="match status" value="1"/>
</dbReference>
<dbReference type="FunFam" id="3.10.310.10:FF:000010">
    <property type="entry name" value="Proline racemase"/>
    <property type="match status" value="1"/>
</dbReference>
<dbReference type="InterPro" id="IPR008794">
    <property type="entry name" value="Pro_racemase_fam"/>
</dbReference>
<dbReference type="GO" id="GO:0050346">
    <property type="term" value="F:trans-L-3-hydroxyproline dehydratase activity"/>
    <property type="evidence" value="ECO:0007669"/>
    <property type="project" value="UniProtKB-ARBA"/>
</dbReference>
<gene>
    <name evidence="2" type="ORF">MGEO_01150</name>
</gene>
<evidence type="ECO:0000313" key="3">
    <source>
        <dbReference type="Proteomes" id="UP000193926"/>
    </source>
</evidence>
<dbReference type="SFLD" id="SFLDS00028">
    <property type="entry name" value="Proline_Racemase"/>
    <property type="match status" value="1"/>
</dbReference>
<dbReference type="Pfam" id="PF05544">
    <property type="entry name" value="Pro_racemase"/>
    <property type="match status" value="1"/>
</dbReference>
<comment type="caution">
    <text evidence="2">The sequence shown here is derived from an EMBL/GenBank/DDBJ whole genome shotgun (WGS) entry which is preliminary data.</text>
</comment>
<accession>A0A1X4NQV1</accession>
<dbReference type="RefSeq" id="WP_085634858.1">
    <property type="nucleotide sequence ID" value="NZ_JFKC01000001.1"/>
</dbReference>
<dbReference type="GO" id="GO:0047580">
    <property type="term" value="F:4-hydroxyproline epimerase activity"/>
    <property type="evidence" value="ECO:0007669"/>
    <property type="project" value="TreeGrafter"/>
</dbReference>
<evidence type="ECO:0000256" key="1">
    <source>
        <dbReference type="ARBA" id="ARBA00007529"/>
    </source>
</evidence>
<dbReference type="NCBIfam" id="NF047722">
    <property type="entry name" value="T3LHypDht"/>
    <property type="match status" value="1"/>
</dbReference>
<proteinExistence type="inferred from homology"/>
<sequence>MRSSKTLHVISAHAEGEVGDVIVGGVAPPPGDTVWEQSRWIARDQTLRNFVLNEPRGGVFRHVNLLVPPKHQDADAAFIIMEPEDTPPMSGSNSICVATVLLDGGILPMQEPVTEFALEAPGGLVRVRAECRDGKAERIFIQNVPSFAQKLAAQLEVPGLGTLTVDTAYGGDSFVIVDPDELGLRLVPEEAHEIARLGSRITRAATEALQFEHPENPDWTHFSFCLFAGALAETETGLQAKSAVAIQPGKVDRSPTGTALSARLAVLHARGQISEGQALTTESLIGSTFTGRILGKTTVGGAPAVLPEISGRGWITGIHQHMLDPSDPWPEGYRLSDTWGAR</sequence>
<protein>
    <recommendedName>
        <fullName evidence="4">Proline racemase</fullName>
    </recommendedName>
</protein>
<keyword evidence="3" id="KW-1185">Reference proteome</keyword>
<evidence type="ECO:0008006" key="4">
    <source>
        <dbReference type="Google" id="ProtNLM"/>
    </source>
</evidence>